<dbReference type="EMBL" id="JADCKA010000012">
    <property type="protein sequence ID" value="MBE5035982.1"/>
    <property type="molecule type" value="Genomic_DNA"/>
</dbReference>
<reference evidence="3 4" key="1">
    <citation type="submission" date="2020-10" db="EMBL/GenBank/DDBJ databases">
        <title>ChiBAC.</title>
        <authorList>
            <person name="Zenner C."/>
            <person name="Hitch T.C.A."/>
            <person name="Clavel T."/>
        </authorList>
    </citation>
    <scope>NUCLEOTIDE SEQUENCE [LARGE SCALE GENOMIC DNA]</scope>
    <source>
        <strain evidence="3 4">DSM 108706</strain>
    </source>
</reference>
<evidence type="ECO:0008006" key="5">
    <source>
        <dbReference type="Google" id="ProtNLM"/>
    </source>
</evidence>
<dbReference type="Gene3D" id="2.160.20.20">
    <property type="match status" value="1"/>
</dbReference>
<accession>A0ABR9QZ18</accession>
<dbReference type="InterPro" id="IPR012332">
    <property type="entry name" value="Autotransporter_pectin_lyase_C"/>
</dbReference>
<proteinExistence type="predicted"/>
<keyword evidence="2" id="KW-0732">Signal</keyword>
<gene>
    <name evidence="3" type="ORF">INF20_06820</name>
</gene>
<keyword evidence="4" id="KW-1185">Reference proteome</keyword>
<evidence type="ECO:0000256" key="2">
    <source>
        <dbReference type="SAM" id="SignalP"/>
    </source>
</evidence>
<evidence type="ECO:0000256" key="1">
    <source>
        <dbReference type="SAM" id="MobiDB-lite"/>
    </source>
</evidence>
<comment type="caution">
    <text evidence="3">The sequence shown here is derived from an EMBL/GenBank/DDBJ whole genome shotgun (WGS) entry which is preliminary data.</text>
</comment>
<feature type="compositionally biased region" description="Low complexity" evidence="1">
    <location>
        <begin position="189"/>
        <end position="199"/>
    </location>
</feature>
<feature type="chain" id="PRO_5045086570" description="Adhesin domain-containing protein" evidence="2">
    <location>
        <begin position="29"/>
        <end position="368"/>
    </location>
</feature>
<name>A0ABR9QZ18_9FIRM</name>
<protein>
    <recommendedName>
        <fullName evidence="5">Adhesin domain-containing protein</fullName>
    </recommendedName>
</protein>
<evidence type="ECO:0000313" key="4">
    <source>
        <dbReference type="Proteomes" id="UP001516588"/>
    </source>
</evidence>
<sequence>MKDKNRLLMASTLSLLICAALFMGTTFAWFSDSISNAGNVIQAANKFNNSAETKEESIAVQENNQGTAVKDETSLRLAISNATEGKTVITLENDIAVSESLSISKDQDITLQLNGHTISKDGRVSDGNLVINEGKLSIADTKNGKISLLIDEEAEGIYTVVNRGTLNVTGGTIELAIEEIEKETEATESTEITESNEATQPQKSIEKLPMRSAIYNGNNDNGEKAIVNMTDGKIFGEKSYGVIMDSTAATKTDSIKDNNVADGEYMNQLNMSGGEISVENGNAILVKNDEDKANTASVNVKDGKLHSTDLPVIEVINKFTGEIVNISISVIDDIKTEEILIDAANIDNVFCNVPYRTLEEVKSLGNEI</sequence>
<evidence type="ECO:0000313" key="3">
    <source>
        <dbReference type="EMBL" id="MBE5035982.1"/>
    </source>
</evidence>
<dbReference type="RefSeq" id="WP_226385627.1">
    <property type="nucleotide sequence ID" value="NZ_JADCKA010000012.1"/>
</dbReference>
<feature type="region of interest" description="Disordered" evidence="1">
    <location>
        <begin position="184"/>
        <end position="203"/>
    </location>
</feature>
<dbReference type="Proteomes" id="UP001516588">
    <property type="component" value="Unassembled WGS sequence"/>
</dbReference>
<feature type="signal peptide" evidence="2">
    <location>
        <begin position="1"/>
        <end position="28"/>
    </location>
</feature>
<organism evidence="3 4">
    <name type="scientific">Gallibacter intestinalis</name>
    <dbReference type="NCBI Taxonomy" id="2779356"/>
    <lineage>
        <taxon>Bacteria</taxon>
        <taxon>Bacillati</taxon>
        <taxon>Bacillota</taxon>
        <taxon>Clostridia</taxon>
        <taxon>Eubacteriales</taxon>
        <taxon>Eubacteriaceae</taxon>
        <taxon>Gallibacter</taxon>
    </lineage>
</organism>